<dbReference type="Proteomes" id="UP000199556">
    <property type="component" value="Unassembled WGS sequence"/>
</dbReference>
<keyword evidence="4" id="KW-1185">Reference proteome</keyword>
<dbReference type="RefSeq" id="WP_090487577.1">
    <property type="nucleotide sequence ID" value="NZ_FOUO01000023.1"/>
</dbReference>
<evidence type="ECO:0000259" key="2">
    <source>
        <dbReference type="Pfam" id="PF02169"/>
    </source>
</evidence>
<keyword evidence="1" id="KW-0732">Signal</keyword>
<evidence type="ECO:0000256" key="1">
    <source>
        <dbReference type="SAM" id="SignalP"/>
    </source>
</evidence>
<dbReference type="AlphaFoldDB" id="A0A1I4SWQ4"/>
<protein>
    <recommendedName>
        <fullName evidence="2">Lipoprotein LPP20-like domain-containing protein</fullName>
    </recommendedName>
</protein>
<gene>
    <name evidence="3" type="ORF">SAMN05421721_12330</name>
</gene>
<evidence type="ECO:0000313" key="3">
    <source>
        <dbReference type="EMBL" id="SFM68835.1"/>
    </source>
</evidence>
<sequence>MKMRSFFLVPMGLMMLTTACAHQHHGHGHGHGHHGQRHYPVQPMPVQQIQYEEEHLRVSGRGAVVPDVTQTQAQQKLMAMRASRMDAYRNLAERLYGIELEGSTTVRQMAARHDTVRSFINRHVAGARVVETVLMDDNIYQTTLELTVGRRFYSCVTYPSTCSTVHVPAPTPVRAPVPVSPVCEQAPCQPVSVPRTAPRNCGSTPCERQPVYTRYPERAPRQGSCPTTDCVHAPYETYR</sequence>
<name>A0A1I4SWQ4_ECTMO</name>
<feature type="domain" description="Lipoprotein LPP20-like" evidence="2">
    <location>
        <begin position="69"/>
        <end position="141"/>
    </location>
</feature>
<dbReference type="EMBL" id="FOUO01000023">
    <property type="protein sequence ID" value="SFM68835.1"/>
    <property type="molecule type" value="Genomic_DNA"/>
</dbReference>
<accession>A0A1I4SWQ4</accession>
<dbReference type="InterPro" id="IPR024952">
    <property type="entry name" value="LPP20-like_dom"/>
</dbReference>
<proteinExistence type="predicted"/>
<dbReference type="PROSITE" id="PS51257">
    <property type="entry name" value="PROKAR_LIPOPROTEIN"/>
    <property type="match status" value="1"/>
</dbReference>
<feature type="chain" id="PRO_5011722351" description="Lipoprotein LPP20-like domain-containing protein" evidence="1">
    <location>
        <begin position="22"/>
        <end position="239"/>
    </location>
</feature>
<feature type="signal peptide" evidence="1">
    <location>
        <begin position="1"/>
        <end position="21"/>
    </location>
</feature>
<evidence type="ECO:0000313" key="4">
    <source>
        <dbReference type="Proteomes" id="UP000199556"/>
    </source>
</evidence>
<organism evidence="3 4">
    <name type="scientific">Ectothiorhodospira mobilis</name>
    <dbReference type="NCBI Taxonomy" id="195064"/>
    <lineage>
        <taxon>Bacteria</taxon>
        <taxon>Pseudomonadati</taxon>
        <taxon>Pseudomonadota</taxon>
        <taxon>Gammaproteobacteria</taxon>
        <taxon>Chromatiales</taxon>
        <taxon>Ectothiorhodospiraceae</taxon>
        <taxon>Ectothiorhodospira</taxon>
    </lineage>
</organism>
<dbReference type="Pfam" id="PF02169">
    <property type="entry name" value="LPP20"/>
    <property type="match status" value="1"/>
</dbReference>
<dbReference type="OrthoDB" id="7348506at2"/>
<dbReference type="STRING" id="195064.SAMN05421721_12330"/>
<reference evidence="3 4" key="1">
    <citation type="submission" date="2016-10" db="EMBL/GenBank/DDBJ databases">
        <authorList>
            <person name="de Groot N.N."/>
        </authorList>
    </citation>
    <scope>NUCLEOTIDE SEQUENCE [LARGE SCALE GENOMIC DNA]</scope>
    <source>
        <strain evidence="3 4">DSM 4180</strain>
    </source>
</reference>